<name>A0A7G9QXC8_9GAMM</name>
<dbReference type="PROSITE" id="PS50943">
    <property type="entry name" value="HTH_CROC1"/>
    <property type="match status" value="1"/>
</dbReference>
<dbReference type="InterPro" id="IPR010982">
    <property type="entry name" value="Lambda_DNA-bd_dom_sf"/>
</dbReference>
<dbReference type="EMBL" id="CP060711">
    <property type="protein sequence ID" value="QNN48003.1"/>
    <property type="molecule type" value="Genomic_DNA"/>
</dbReference>
<dbReference type="InterPro" id="IPR001387">
    <property type="entry name" value="Cro/C1-type_HTH"/>
</dbReference>
<dbReference type="Proteomes" id="UP000515977">
    <property type="component" value="Chromosome"/>
</dbReference>
<dbReference type="RefSeq" id="WP_187571746.1">
    <property type="nucleotide sequence ID" value="NZ_CP060711.1"/>
</dbReference>
<feature type="domain" description="HTH cro/C1-type" evidence="1">
    <location>
        <begin position="40"/>
        <end position="74"/>
    </location>
</feature>
<dbReference type="Gene3D" id="1.10.260.40">
    <property type="entry name" value="lambda repressor-like DNA-binding domains"/>
    <property type="match status" value="1"/>
</dbReference>
<dbReference type="AlphaFoldDB" id="A0A7G9QXC8"/>
<sequence length="128" mass="14549">MDDKQQFSKRLKAAMAAAGLEIRPTALEKLFNLHYRGTPVTYQGVRRWLIGLSIPEQDKLELLASLLDTDADTLRYGTKPRARAHMPKTAWAEATTVDDRIAIEIYLRLPSKKRQAIRQVIKAMADKT</sequence>
<accession>A0A7G9QXC8</accession>
<evidence type="ECO:0000259" key="1">
    <source>
        <dbReference type="PROSITE" id="PS50943"/>
    </source>
</evidence>
<organism evidence="2 3">
    <name type="scientific">Thermomonas brevis</name>
    <dbReference type="NCBI Taxonomy" id="215691"/>
    <lineage>
        <taxon>Bacteria</taxon>
        <taxon>Pseudomonadati</taxon>
        <taxon>Pseudomonadota</taxon>
        <taxon>Gammaproteobacteria</taxon>
        <taxon>Lysobacterales</taxon>
        <taxon>Lysobacteraceae</taxon>
        <taxon>Thermomonas</taxon>
    </lineage>
</organism>
<gene>
    <name evidence="2" type="ORF">H9L17_07750</name>
</gene>
<keyword evidence="3" id="KW-1185">Reference proteome</keyword>
<dbReference type="GO" id="GO:0003677">
    <property type="term" value="F:DNA binding"/>
    <property type="evidence" value="ECO:0007669"/>
    <property type="project" value="InterPro"/>
</dbReference>
<reference evidence="2 3" key="1">
    <citation type="submission" date="2020-08" db="EMBL/GenBank/DDBJ databases">
        <title>Genome sequence of Thermomonas brevis KACC 16975T.</title>
        <authorList>
            <person name="Hyun D.-W."/>
            <person name="Bae J.-W."/>
        </authorList>
    </citation>
    <scope>NUCLEOTIDE SEQUENCE [LARGE SCALE GENOMIC DNA]</scope>
    <source>
        <strain evidence="2 3">KACC 16975</strain>
    </source>
</reference>
<proteinExistence type="predicted"/>
<evidence type="ECO:0000313" key="3">
    <source>
        <dbReference type="Proteomes" id="UP000515977"/>
    </source>
</evidence>
<dbReference type="KEGG" id="tbv:H9L17_07750"/>
<evidence type="ECO:0000313" key="2">
    <source>
        <dbReference type="EMBL" id="QNN48003.1"/>
    </source>
</evidence>
<protein>
    <submittedName>
        <fullName evidence="2">Transcriptional regulator</fullName>
    </submittedName>
</protein>